<dbReference type="EMBL" id="KN847540">
    <property type="protein sequence ID" value="KIW04720.1"/>
    <property type="molecule type" value="Genomic_DNA"/>
</dbReference>
<dbReference type="Proteomes" id="UP000053259">
    <property type="component" value="Unassembled WGS sequence"/>
</dbReference>
<accession>A0A0D2AE30</accession>
<dbReference type="Gene3D" id="3.40.50.720">
    <property type="entry name" value="NAD(P)-binding Rossmann-like Domain"/>
    <property type="match status" value="1"/>
</dbReference>
<dbReference type="InParanoid" id="A0A0D2AE30"/>
<feature type="domain" description="PRISE-like Rossmann-fold" evidence="1">
    <location>
        <begin position="94"/>
        <end position="378"/>
    </location>
</feature>
<dbReference type="OrthoDB" id="1731983at2759"/>
<dbReference type="STRING" id="253628.A0A0D2AE30"/>
<organism evidence="2 3">
    <name type="scientific">Verruconis gallopava</name>
    <dbReference type="NCBI Taxonomy" id="253628"/>
    <lineage>
        <taxon>Eukaryota</taxon>
        <taxon>Fungi</taxon>
        <taxon>Dikarya</taxon>
        <taxon>Ascomycota</taxon>
        <taxon>Pezizomycotina</taxon>
        <taxon>Dothideomycetes</taxon>
        <taxon>Pleosporomycetidae</taxon>
        <taxon>Venturiales</taxon>
        <taxon>Sympoventuriaceae</taxon>
        <taxon>Verruconis</taxon>
    </lineage>
</organism>
<reference evidence="2 3" key="1">
    <citation type="submission" date="2015-01" db="EMBL/GenBank/DDBJ databases">
        <title>The Genome Sequence of Ochroconis gallopava CBS43764.</title>
        <authorList>
            <consortium name="The Broad Institute Genomics Platform"/>
            <person name="Cuomo C."/>
            <person name="de Hoog S."/>
            <person name="Gorbushina A."/>
            <person name="Stielow B."/>
            <person name="Teixiera M."/>
            <person name="Abouelleil A."/>
            <person name="Chapman S.B."/>
            <person name="Priest M."/>
            <person name="Young S.K."/>
            <person name="Wortman J."/>
            <person name="Nusbaum C."/>
            <person name="Birren B."/>
        </authorList>
    </citation>
    <scope>NUCLEOTIDE SEQUENCE [LARGE SCALE GENOMIC DNA]</scope>
    <source>
        <strain evidence="2 3">CBS 43764</strain>
    </source>
</reference>
<dbReference type="RefSeq" id="XP_016214589.1">
    <property type="nucleotide sequence ID" value="XM_016357797.1"/>
</dbReference>
<dbReference type="CDD" id="cd08948">
    <property type="entry name" value="5beta-POR_like_SDR_a"/>
    <property type="match status" value="1"/>
</dbReference>
<gene>
    <name evidence="2" type="ORF">PV09_04453</name>
</gene>
<dbReference type="InterPro" id="IPR055222">
    <property type="entry name" value="PRISE-like_Rossmann-fold"/>
</dbReference>
<dbReference type="HOGENOM" id="CLU_030125_1_1_1"/>
<dbReference type="PANTHER" id="PTHR32487:SF29">
    <property type="entry name" value="NAD-DEPENDENT EPIMERASE_DEHYDRATASE DOMAIN-CONTAINING PROTEIN"/>
    <property type="match status" value="1"/>
</dbReference>
<dbReference type="PANTHER" id="PTHR32487">
    <property type="entry name" value="3-OXO-DELTA(4,5)-STEROID 5-BETA-REDUCTASE"/>
    <property type="match status" value="1"/>
</dbReference>
<dbReference type="VEuPathDB" id="FungiDB:PV09_04453"/>
<dbReference type="SUPFAM" id="SSF51735">
    <property type="entry name" value="NAD(P)-binding Rossmann-fold domains"/>
    <property type="match status" value="1"/>
</dbReference>
<protein>
    <recommendedName>
        <fullName evidence="1">PRISE-like Rossmann-fold domain-containing protein</fullName>
    </recommendedName>
</protein>
<keyword evidence="3" id="KW-1185">Reference proteome</keyword>
<evidence type="ECO:0000313" key="3">
    <source>
        <dbReference type="Proteomes" id="UP000053259"/>
    </source>
</evidence>
<dbReference type="AlphaFoldDB" id="A0A0D2AE30"/>
<sequence>MSCLRRFRIVQFRVRPSLKPTTPPPTEKLHADEGRSLVDEVKTREGSRMKPFDSPPFRRLFAAAAVAEKIYQVRDVGIYHGLPVFDPSVKGLTAVVTGANGISGHYMVKVLGQAPERWSKIYCLSRRPPAIADALPANAEHIPLDFLEKPEEIAKVLKEKGVTADYVFFYSYIQVAPKPGATLWSNAEEMCTVNTTLLANFLEALPMAGIKPKRIMLQTGAKNYGLHLGTAAMPQEESDKRVDLEPNFYYPQEDFLWSYCRKHGIGWNVCMPSFILGAVPDAAMNVCFPLAVYAAVTKHLGQKLEYPGDMRSWESPQVQSSSMMNAYMEEWAVLTEAAANQKFNTFDDSAFTWGKFWPKLAKLYDLEYTTPDEGGQYKELPAKYEVPPRGFGTNNKIRYKFTLVEWASREDVQKAWKELAEKHDLLDKEFRDIERVFSFTDAALSWSQSIYFSSDKARSMGWHGHVNSSDSIFDVFREFEKIKMVPPVPKPRESRGA</sequence>
<evidence type="ECO:0000313" key="2">
    <source>
        <dbReference type="EMBL" id="KIW04720.1"/>
    </source>
</evidence>
<dbReference type="Pfam" id="PF22917">
    <property type="entry name" value="PRISE"/>
    <property type="match status" value="1"/>
</dbReference>
<proteinExistence type="predicted"/>
<dbReference type="InterPro" id="IPR036291">
    <property type="entry name" value="NAD(P)-bd_dom_sf"/>
</dbReference>
<evidence type="ECO:0000259" key="1">
    <source>
        <dbReference type="Pfam" id="PF22917"/>
    </source>
</evidence>
<dbReference type="GeneID" id="27312426"/>
<name>A0A0D2AE30_9PEZI</name>